<dbReference type="STRING" id="753702.SAMN04488102_10730"/>
<evidence type="ECO:0000256" key="1">
    <source>
        <dbReference type="SAM" id="Phobius"/>
    </source>
</evidence>
<evidence type="ECO:0000313" key="2">
    <source>
        <dbReference type="EMBL" id="SFC44946.1"/>
    </source>
</evidence>
<dbReference type="AlphaFoldDB" id="A0A1I1J914"/>
<reference evidence="3" key="1">
    <citation type="submission" date="2016-10" db="EMBL/GenBank/DDBJ databases">
        <authorList>
            <person name="Varghese N."/>
            <person name="Submissions S."/>
        </authorList>
    </citation>
    <scope>NUCLEOTIDE SEQUENCE [LARGE SCALE GENOMIC DNA]</scope>
    <source>
        <strain evidence="3">DSM 23664</strain>
    </source>
</reference>
<feature type="transmembrane region" description="Helical" evidence="1">
    <location>
        <begin position="9"/>
        <end position="28"/>
    </location>
</feature>
<gene>
    <name evidence="2" type="ORF">SAMN04488102_10730</name>
</gene>
<name>A0A1I1J914_9LACT</name>
<keyword evidence="1" id="KW-0812">Transmembrane</keyword>
<organism evidence="2 3">
    <name type="scientific">Alkalibacterium subtropicum</name>
    <dbReference type="NCBI Taxonomy" id="753702"/>
    <lineage>
        <taxon>Bacteria</taxon>
        <taxon>Bacillati</taxon>
        <taxon>Bacillota</taxon>
        <taxon>Bacilli</taxon>
        <taxon>Lactobacillales</taxon>
        <taxon>Carnobacteriaceae</taxon>
        <taxon>Alkalibacterium</taxon>
    </lineage>
</organism>
<keyword evidence="3" id="KW-1185">Reference proteome</keyword>
<accession>A0A1I1J914</accession>
<keyword evidence="1" id="KW-1133">Transmembrane helix</keyword>
<dbReference type="EMBL" id="FOLT01000007">
    <property type="protein sequence ID" value="SFC44946.1"/>
    <property type="molecule type" value="Genomic_DNA"/>
</dbReference>
<dbReference type="Proteomes" id="UP000199612">
    <property type="component" value="Unassembled WGS sequence"/>
</dbReference>
<evidence type="ECO:0000313" key="3">
    <source>
        <dbReference type="Proteomes" id="UP000199612"/>
    </source>
</evidence>
<feature type="transmembrane region" description="Helical" evidence="1">
    <location>
        <begin position="34"/>
        <end position="52"/>
    </location>
</feature>
<protein>
    <submittedName>
        <fullName evidence="2">Uncharacterized protein</fullName>
    </submittedName>
</protein>
<keyword evidence="1" id="KW-0472">Membrane</keyword>
<dbReference type="RefSeq" id="WP_091530271.1">
    <property type="nucleotide sequence ID" value="NZ_FOLT01000007.1"/>
</dbReference>
<proteinExistence type="predicted"/>
<sequence>MSNKNSVRFGLNVALTVFLVSIIVQETALGSLPFLWRLPLIALMAFGLGFLLSKVIPIKSEEDLKEF</sequence>